<organism evidence="2 3">
    <name type="scientific">Equus asinus</name>
    <name type="common">Donkey</name>
    <name type="synonym">Equus africanus asinus</name>
    <dbReference type="NCBI Taxonomy" id="9793"/>
    <lineage>
        <taxon>Eukaryota</taxon>
        <taxon>Metazoa</taxon>
        <taxon>Chordata</taxon>
        <taxon>Craniata</taxon>
        <taxon>Vertebrata</taxon>
        <taxon>Euteleostomi</taxon>
        <taxon>Mammalia</taxon>
        <taxon>Eutheria</taxon>
        <taxon>Laurasiatheria</taxon>
        <taxon>Perissodactyla</taxon>
        <taxon>Equidae</taxon>
        <taxon>Equus</taxon>
    </lineage>
</organism>
<dbReference type="Ensembl" id="ENSEAST00005055263.1">
    <property type="protein sequence ID" value="ENSEASP00005036321.1"/>
    <property type="gene ID" value="ENSEASG00005003849.2"/>
</dbReference>
<keyword evidence="3" id="KW-1185">Reference proteome</keyword>
<dbReference type="Proteomes" id="UP000694387">
    <property type="component" value="Chromosome 18"/>
</dbReference>
<proteinExistence type="predicted"/>
<reference evidence="2 3" key="1">
    <citation type="journal article" date="2020" name="Nat. Commun.">
        <title>Donkey genomes provide new insights into domestication and selection for coat color.</title>
        <authorList>
            <person name="Wang"/>
            <person name="C."/>
            <person name="Li"/>
            <person name="H."/>
            <person name="Guo"/>
            <person name="Y."/>
            <person name="Huang"/>
            <person name="J."/>
            <person name="Sun"/>
            <person name="Y."/>
            <person name="Min"/>
            <person name="J."/>
            <person name="Wang"/>
            <person name="J."/>
            <person name="Fang"/>
            <person name="X."/>
            <person name="Zhao"/>
            <person name="Z."/>
            <person name="Wang"/>
            <person name="S."/>
            <person name="Zhang"/>
            <person name="Y."/>
            <person name="Liu"/>
            <person name="Q."/>
            <person name="Jiang"/>
            <person name="Q."/>
            <person name="Wang"/>
            <person name="X."/>
            <person name="Guo"/>
            <person name="Y."/>
            <person name="Yang"/>
            <person name="C."/>
            <person name="Wang"/>
            <person name="Y."/>
            <person name="Tian"/>
            <person name="F."/>
            <person name="Zhuang"/>
            <person name="G."/>
            <person name="Fan"/>
            <person name="Y."/>
            <person name="Gao"/>
            <person name="Q."/>
            <person name="Li"/>
            <person name="Y."/>
            <person name="Ju"/>
            <person name="Z."/>
            <person name="Li"/>
            <person name="J."/>
            <person name="Li"/>
            <person name="R."/>
            <person name="Hou"/>
            <person name="M."/>
            <person name="Yang"/>
            <person name="G."/>
            <person name="Liu"/>
            <person name="G."/>
            <person name="Liu"/>
            <person name="W."/>
            <person name="Guo"/>
            <person name="J."/>
            <person name="Pan"/>
            <person name="S."/>
            <person name="Fan"/>
            <person name="G."/>
            <person name="Zhang"/>
            <person name="W."/>
            <person name="Zhang"/>
            <person name="R."/>
            <person name="Yu"/>
            <person name="J."/>
            <person name="Zhang"/>
            <person name="X."/>
            <person name="Yin"/>
            <person name="Q."/>
            <person name="Ji"/>
            <person name="C."/>
            <person name="Jin"/>
            <person name="Y."/>
            <person name="Yue"/>
            <person name="G."/>
            <person name="Liu"/>
            <person name="M."/>
            <person name="Xu"/>
            <person name="J."/>
            <person name="Liu"/>
            <person name="S."/>
            <person name="Jordana"/>
            <person name="J."/>
            <person name="Noce"/>
            <person name="A."/>
            <person name="Amills"/>
            <person name="M."/>
            <person name="Wu"/>
            <person name="D.D."/>
            <person name="Li"/>
            <person name="S."/>
            <person name="Zhou"/>
            <person name="X. and Zhong"/>
            <person name="J."/>
        </authorList>
    </citation>
    <scope>NUCLEOTIDE SEQUENCE [LARGE SCALE GENOMIC DNA]</scope>
</reference>
<feature type="region of interest" description="Disordered" evidence="1">
    <location>
        <begin position="120"/>
        <end position="139"/>
    </location>
</feature>
<dbReference type="GeneTree" id="ENSGT00940000160131"/>
<reference evidence="2" key="2">
    <citation type="submission" date="2025-08" db="UniProtKB">
        <authorList>
            <consortium name="Ensembl"/>
        </authorList>
    </citation>
    <scope>IDENTIFICATION</scope>
</reference>
<gene>
    <name evidence="2" type="primary">ABCG1</name>
</gene>
<reference evidence="2" key="3">
    <citation type="submission" date="2025-09" db="UniProtKB">
        <authorList>
            <consortium name="Ensembl"/>
        </authorList>
    </citation>
    <scope>IDENTIFICATION</scope>
</reference>
<protein>
    <submittedName>
        <fullName evidence="2">ATP binding cassette subfamily G member 1</fullName>
    </submittedName>
</protein>
<name>A0A9L0I8M7_EQUAS</name>
<evidence type="ECO:0000256" key="1">
    <source>
        <dbReference type="SAM" id="MobiDB-lite"/>
    </source>
</evidence>
<accession>A0A9L0I8M7</accession>
<dbReference type="AlphaFoldDB" id="A0A9L0I8M7"/>
<evidence type="ECO:0000313" key="2">
    <source>
        <dbReference type="Ensembl" id="ENSEASP00005036321.1"/>
    </source>
</evidence>
<evidence type="ECO:0000313" key="3">
    <source>
        <dbReference type="Proteomes" id="UP000694387"/>
    </source>
</evidence>
<sequence>MACLMAAFSVGTAMNASSYSAAMTEPKSVCVSVDEVVSSNMEATETDLLNGHLKKVDNNLTEAQRFSSLPRRAAVNIEFKDLSYSVPEGPWWKKKGGPVFRRFESWARTWHCSSDHAEAASHMPQLEEPTTKNTQLCTGGLWGEKGKNKIFKKKK</sequence>